<keyword evidence="5" id="KW-1185">Reference proteome</keyword>
<evidence type="ECO:0000256" key="1">
    <source>
        <dbReference type="SAM" id="Phobius"/>
    </source>
</evidence>
<comment type="caution">
    <text evidence="4">The sequence shown here is derived from an EMBL/GenBank/DDBJ whole genome shotgun (WGS) entry which is preliminary data.</text>
</comment>
<dbReference type="RefSeq" id="WP_114641858.1">
    <property type="nucleotide sequence ID" value="NZ_JAACIO010000006.1"/>
</dbReference>
<reference evidence="4 5" key="1">
    <citation type="submission" date="2018-08" db="EMBL/GenBank/DDBJ databases">
        <title>Draft genome sequence of Psychrilyobacter sp. strain SD5 isolated from Black Sea water.</title>
        <authorList>
            <person name="Yadav S."/>
            <person name="Villanueva L."/>
            <person name="Damste J.S.S."/>
        </authorList>
    </citation>
    <scope>NUCLEOTIDE SEQUENCE [LARGE SCALE GENOMIC DNA]</scope>
    <source>
        <strain evidence="4 5">SD5</strain>
    </source>
</reference>
<feature type="transmembrane region" description="Helical" evidence="1">
    <location>
        <begin position="181"/>
        <end position="200"/>
    </location>
</feature>
<evidence type="ECO:0000313" key="4">
    <source>
        <dbReference type="EMBL" id="REI41862.1"/>
    </source>
</evidence>
<feature type="chain" id="PRO_5046091976" description="DUF8173 domain-containing protein" evidence="2">
    <location>
        <begin position="20"/>
        <end position="327"/>
    </location>
</feature>
<name>A0ABX9KI98_9FUSO</name>
<feature type="transmembrane region" description="Helical" evidence="1">
    <location>
        <begin position="221"/>
        <end position="244"/>
    </location>
</feature>
<proteinExistence type="predicted"/>
<keyword evidence="1" id="KW-0472">Membrane</keyword>
<organism evidence="4 5">
    <name type="scientific">Psychrilyobacter piezotolerans</name>
    <dbReference type="NCBI Taxonomy" id="2293438"/>
    <lineage>
        <taxon>Bacteria</taxon>
        <taxon>Fusobacteriati</taxon>
        <taxon>Fusobacteriota</taxon>
        <taxon>Fusobacteriia</taxon>
        <taxon>Fusobacteriales</taxon>
        <taxon>Fusobacteriaceae</taxon>
        <taxon>Psychrilyobacter</taxon>
    </lineage>
</organism>
<feature type="transmembrane region" description="Helical" evidence="1">
    <location>
        <begin position="284"/>
        <end position="317"/>
    </location>
</feature>
<feature type="domain" description="DUF8173" evidence="3">
    <location>
        <begin position="223"/>
        <end position="322"/>
    </location>
</feature>
<feature type="signal peptide" evidence="2">
    <location>
        <begin position="1"/>
        <end position="19"/>
    </location>
</feature>
<protein>
    <recommendedName>
        <fullName evidence="3">DUF8173 domain-containing protein</fullName>
    </recommendedName>
</protein>
<sequence length="327" mass="36523">MKKLCVLLFITLISVFSFSESENIFGKFAIGENIVVNDGDEGDLVVAGREILIDRNSSKRVIIAGERITIKSRSKELYLAGKYVAIDGMVEDNLNIMAKNLYINAPVGGDVRMVVENAVVSEGAVINGDIEIDGNLLVSKGAVVKGDIYYSGKMPVIEGRVMGELVKKTEQSYTFERHFTFLPFKLFSVFYLFILTYIIFKLKKDLGKERLDRYLNNKSLILFKGFAGLVLTPVAAVLLFITILGFPVGVLLILFYMILLFLATPIANLIIATKYFDEINFLKLLLSSFVIIILISLPFIGWLIKLFLILLGLGSIIDRFGNKMICK</sequence>
<evidence type="ECO:0000259" key="3">
    <source>
        <dbReference type="Pfam" id="PF26514"/>
    </source>
</evidence>
<accession>A0ABX9KI98</accession>
<gene>
    <name evidence="4" type="ORF">DYH56_05460</name>
</gene>
<keyword evidence="1" id="KW-1133">Transmembrane helix</keyword>
<keyword evidence="1" id="KW-0812">Transmembrane</keyword>
<evidence type="ECO:0000313" key="5">
    <source>
        <dbReference type="Proteomes" id="UP000263486"/>
    </source>
</evidence>
<dbReference type="InterPro" id="IPR058486">
    <property type="entry name" value="DUF8173"/>
</dbReference>
<keyword evidence="2" id="KW-0732">Signal</keyword>
<dbReference type="Pfam" id="PF26514">
    <property type="entry name" value="DUF8173"/>
    <property type="match status" value="1"/>
</dbReference>
<dbReference type="EMBL" id="QUAJ01000007">
    <property type="protein sequence ID" value="REI41862.1"/>
    <property type="molecule type" value="Genomic_DNA"/>
</dbReference>
<feature type="transmembrane region" description="Helical" evidence="1">
    <location>
        <begin position="250"/>
        <end position="272"/>
    </location>
</feature>
<dbReference type="Proteomes" id="UP000263486">
    <property type="component" value="Unassembled WGS sequence"/>
</dbReference>
<evidence type="ECO:0000256" key="2">
    <source>
        <dbReference type="SAM" id="SignalP"/>
    </source>
</evidence>